<organism evidence="19 20">
    <name type="scientific">Sinanodonta woodiana</name>
    <name type="common">Chinese pond mussel</name>
    <name type="synonym">Anodonta woodiana</name>
    <dbReference type="NCBI Taxonomy" id="1069815"/>
    <lineage>
        <taxon>Eukaryota</taxon>
        <taxon>Metazoa</taxon>
        <taxon>Spiralia</taxon>
        <taxon>Lophotrochozoa</taxon>
        <taxon>Mollusca</taxon>
        <taxon>Bivalvia</taxon>
        <taxon>Autobranchia</taxon>
        <taxon>Heteroconchia</taxon>
        <taxon>Palaeoheterodonta</taxon>
        <taxon>Unionida</taxon>
        <taxon>Unionoidea</taxon>
        <taxon>Unionidae</taxon>
        <taxon>Unioninae</taxon>
        <taxon>Sinanodonta</taxon>
    </lineage>
</organism>
<evidence type="ECO:0000313" key="20">
    <source>
        <dbReference type="Proteomes" id="UP001634394"/>
    </source>
</evidence>
<accession>A0ABD3W311</accession>
<keyword evidence="5" id="KW-0732">Signal</keyword>
<dbReference type="SMART" id="SM00216">
    <property type="entry name" value="VWD"/>
    <property type="match status" value="1"/>
</dbReference>
<evidence type="ECO:0000256" key="14">
    <source>
        <dbReference type="SAM" id="MobiDB-lite"/>
    </source>
</evidence>
<evidence type="ECO:0000256" key="7">
    <source>
        <dbReference type="ARBA" id="ARBA00022837"/>
    </source>
</evidence>
<keyword evidence="20" id="KW-1185">Reference proteome</keyword>
<dbReference type="InterPro" id="IPR003886">
    <property type="entry name" value="NIDO_dom"/>
</dbReference>
<dbReference type="PANTHER" id="PTHR24039:SF28">
    <property type="entry name" value="EGF-LIKE DOMAIN-CONTAINING PROTEIN"/>
    <property type="match status" value="1"/>
</dbReference>
<feature type="disulfide bond" evidence="13">
    <location>
        <begin position="2382"/>
        <end position="2391"/>
    </location>
</feature>
<proteinExistence type="predicted"/>
<dbReference type="FunFam" id="2.10.25.10:FF:000038">
    <property type="entry name" value="Fibrillin 2"/>
    <property type="match status" value="2"/>
</dbReference>
<keyword evidence="4 15" id="KW-0812">Transmembrane</keyword>
<dbReference type="InterPro" id="IPR049883">
    <property type="entry name" value="NOTCH1_EGF-like"/>
</dbReference>
<protein>
    <submittedName>
        <fullName evidence="19">Uncharacterized protein</fullName>
    </submittedName>
</protein>
<dbReference type="PROSITE" id="PS50856">
    <property type="entry name" value="AMOP"/>
    <property type="match status" value="1"/>
</dbReference>
<feature type="compositionally biased region" description="Low complexity" evidence="14">
    <location>
        <begin position="2508"/>
        <end position="2521"/>
    </location>
</feature>
<comment type="caution">
    <text evidence="13">Lacks conserved residue(s) required for the propagation of feature annotation.</text>
</comment>
<keyword evidence="8 15" id="KW-1133">Transmembrane helix</keyword>
<evidence type="ECO:0000256" key="13">
    <source>
        <dbReference type="PROSITE-ProRule" id="PRU00076"/>
    </source>
</evidence>
<dbReference type="CDD" id="cd00054">
    <property type="entry name" value="EGF_CA"/>
    <property type="match status" value="6"/>
</dbReference>
<keyword evidence="2 13" id="KW-0245">EGF-like domain</keyword>
<evidence type="ECO:0000256" key="9">
    <source>
        <dbReference type="ARBA" id="ARBA00023136"/>
    </source>
</evidence>
<reference evidence="19 20" key="1">
    <citation type="submission" date="2024-11" db="EMBL/GenBank/DDBJ databases">
        <title>Chromosome-level genome assembly of the freshwater bivalve Anodonta woodiana.</title>
        <authorList>
            <person name="Chen X."/>
        </authorList>
    </citation>
    <scope>NUCLEOTIDE SEQUENCE [LARGE SCALE GENOMIC DNA]</scope>
    <source>
        <strain evidence="19">MN2024</strain>
        <tissue evidence="19">Gills</tissue>
    </source>
</reference>
<dbReference type="PROSITE" id="PS00010">
    <property type="entry name" value="ASX_HYDROXYL"/>
    <property type="match status" value="10"/>
</dbReference>
<dbReference type="SUPFAM" id="SSF57184">
    <property type="entry name" value="Growth factor receptor domain"/>
    <property type="match status" value="4"/>
</dbReference>
<dbReference type="InterPro" id="IPR000152">
    <property type="entry name" value="EGF-type_Asp/Asn_hydroxyl_site"/>
</dbReference>
<evidence type="ECO:0000256" key="10">
    <source>
        <dbReference type="ARBA" id="ARBA00023157"/>
    </source>
</evidence>
<feature type="domain" description="EGF-like" evidence="16">
    <location>
        <begin position="2098"/>
        <end position="2139"/>
    </location>
</feature>
<dbReference type="FunFam" id="2.10.25.10:FF:000009">
    <property type="entry name" value="Low-density lipoprotein receptor isoform 1"/>
    <property type="match status" value="1"/>
</dbReference>
<dbReference type="PROSITE" id="PS01186">
    <property type="entry name" value="EGF_2"/>
    <property type="match status" value="10"/>
</dbReference>
<feature type="domain" description="EGF-like" evidence="16">
    <location>
        <begin position="1591"/>
        <end position="1631"/>
    </location>
</feature>
<evidence type="ECO:0000256" key="2">
    <source>
        <dbReference type="ARBA" id="ARBA00022536"/>
    </source>
</evidence>
<keyword evidence="12" id="KW-0325">Glycoprotein</keyword>
<feature type="domain" description="EGF-like" evidence="16">
    <location>
        <begin position="1505"/>
        <end position="1547"/>
    </location>
</feature>
<comment type="caution">
    <text evidence="19">The sequence shown here is derived from an EMBL/GenBank/DDBJ whole genome shotgun (WGS) entry which is preliminary data.</text>
</comment>
<keyword evidence="7" id="KW-0106">Calcium</keyword>
<feature type="domain" description="EGF-like" evidence="16">
    <location>
        <begin position="2223"/>
        <end position="2264"/>
    </location>
</feature>
<dbReference type="GO" id="GO:0006897">
    <property type="term" value="P:endocytosis"/>
    <property type="evidence" value="ECO:0007669"/>
    <property type="project" value="UniProtKB-KW"/>
</dbReference>
<dbReference type="EMBL" id="JBJQND010000008">
    <property type="protein sequence ID" value="KAL3868277.1"/>
    <property type="molecule type" value="Genomic_DNA"/>
</dbReference>
<evidence type="ECO:0000256" key="8">
    <source>
        <dbReference type="ARBA" id="ARBA00022989"/>
    </source>
</evidence>
<keyword evidence="3" id="KW-0254">Endocytosis</keyword>
<evidence type="ECO:0000313" key="19">
    <source>
        <dbReference type="EMBL" id="KAL3868277.1"/>
    </source>
</evidence>
<dbReference type="Proteomes" id="UP001634394">
    <property type="component" value="Unassembled WGS sequence"/>
</dbReference>
<dbReference type="Gene3D" id="2.10.25.10">
    <property type="entry name" value="Laminin"/>
    <property type="match status" value="18"/>
</dbReference>
<keyword evidence="10 13" id="KW-1015">Disulfide bond</keyword>
<dbReference type="PRINTS" id="PR00011">
    <property type="entry name" value="EGFLAMININ"/>
</dbReference>
<evidence type="ECO:0000256" key="1">
    <source>
        <dbReference type="ARBA" id="ARBA00004479"/>
    </source>
</evidence>
<dbReference type="InterPro" id="IPR001881">
    <property type="entry name" value="EGF-like_Ca-bd_dom"/>
</dbReference>
<evidence type="ECO:0000256" key="6">
    <source>
        <dbReference type="ARBA" id="ARBA00022737"/>
    </source>
</evidence>
<feature type="domain" description="EGF-like" evidence="16">
    <location>
        <begin position="2012"/>
        <end position="2053"/>
    </location>
</feature>
<keyword evidence="9 15" id="KW-0472">Membrane</keyword>
<dbReference type="Pfam" id="PF07645">
    <property type="entry name" value="EGF_CA"/>
    <property type="match status" value="16"/>
</dbReference>
<feature type="domain" description="EGF-like" evidence="16">
    <location>
        <begin position="1675"/>
        <end position="1718"/>
    </location>
</feature>
<dbReference type="InterPro" id="IPR005533">
    <property type="entry name" value="AMOP_dom"/>
</dbReference>
<dbReference type="PROSITE" id="PS01187">
    <property type="entry name" value="EGF_CA"/>
    <property type="match status" value="6"/>
</dbReference>
<dbReference type="InterPro" id="IPR000742">
    <property type="entry name" value="EGF"/>
</dbReference>
<evidence type="ECO:0000259" key="16">
    <source>
        <dbReference type="PROSITE" id="PS50026"/>
    </source>
</evidence>
<dbReference type="Pfam" id="PF00008">
    <property type="entry name" value="EGF"/>
    <property type="match status" value="1"/>
</dbReference>
<dbReference type="SMART" id="SM00179">
    <property type="entry name" value="EGF_CA"/>
    <property type="match status" value="18"/>
</dbReference>
<dbReference type="GO" id="GO:0016020">
    <property type="term" value="C:membrane"/>
    <property type="evidence" value="ECO:0007669"/>
    <property type="project" value="UniProtKB-SubCell"/>
</dbReference>
<dbReference type="InterPro" id="IPR018097">
    <property type="entry name" value="EGF_Ca-bd_CS"/>
</dbReference>
<evidence type="ECO:0000256" key="15">
    <source>
        <dbReference type="SAM" id="Phobius"/>
    </source>
</evidence>
<sequence length="2521" mass="278001">MLEGAISNCGIKTTLEKDNPVCTSFPVAFPHSVPILSIRSCGFARKTNSELPCLIKTILRTVSKRRSHIRNTVKMNAGLRFETITSSLLMCFICTCLATHFRGGYFLWKPTATSSEIEINYRISWRRSAGGHFCNAGFIQNRTVIDGEGSLTCISGCSGTITNLNYLCTDFSETEDWTTGTWTVRYNIPPGVSRLVVGFSSCCWIDLLSGGSSWSMTAMTDLTVRTATGKINHSPVVNVSPVIRLVQGCSASIDLSVSDNDGDIVRCRWSSSTSSGYDECAGICNSFPGAVLDETSCKIHYTPVGTGSGYYAVAVQVEDFPATGGIVPYSSVPVQFLVQIYASTRGCYGVPEFLQPTKLDGEVTYIREAISHKEKIIARSSVPNVRIAEITTVSPRGSAKSQLMQYPIEENAWYVEIEWTPDFEDADQSHVLCFSATDQLGLTSKQRCITLIVTQDITTKPPVPGDYPADWFSRGDKTSINVAKTCTLVSSNYEIPIFSSTHKAVYVCANGVVSFDLPFKSPGITSTTLSVLSGRTLLAPYLVHINQSSINKDASITYRVHNTIENTSESADIKEAKIAIAKFHPERNSFDPQFILIADWTNVTSRNINEKMTFRLVLFTNGADTFVFYIYPDISLRTGSVFIGYSAASGQLHKNYHSFEKTAYRISTAAKTYGYQGLLFYRLTYPSAWTDTFRQKCLNWYLSERINRDIYHEGMSKMPWCPCSRGMLGPDQFFTNDRFTNFNGTECTYILPNWQFQPKDSGKMCCYDDNGFRSDGPFGFIRYHKDIMANDHEFYDLEMKKACCNQQTNLCNLYYDVRPLGHCYTSFPSWHTVARGDPHITTLDGRSFTFNGWGEYTLMTLNTSATGIFDLQARTERTERKDGNLSDATIFSAFAAKDGIGISVHVELNRSKTGIIIYAKSSPQEINYQDYTKAFFDTTKEFSIVTSYLSLKRNDQTHLLSALFSSGISVIISAAVKMLSIEVAIPNSYKGRVQGLMGNFDGDDTNDFMYRNGTLLNASSSDRDIFRYGQTWMIDPVQSAFIYPPGKSYKDFTHAEFTPKFIDEVDPVKIRKAKLDCGNDTECIFDYVFTDSREVAIETKRIGTEATVVAAQMGNEVPHLSRPLVVNIQLNEPFSYTVNGSDGDGDPITYYLRNAPDGVQLIKNADGSANVTGTLTDMIQNPLIILITDGLSYGSSNVIYSSVCTGCSNQGQCDFTRARNDSPPSGAVNIALCICDLYWEGQNCEKDFDGCATQPCSPLRTCVDNPVEVHKALQIGYNCSDCPKGYVTMIDGSCEDINECNTTLEVCTQRCINTEGSFRCDCDRGYRLDPLNKTLCRDINECAEGPRKCDQVCNNSPGNYSCGCFEGYSYNRSTGKCVIDSISPECMIIDCRATSGCMLDQNRNATCFCNVGYALNTNGTRCVDFDECEAHICQQKCINSDGSYKCSCFNGYVLDQDNTTCTRCESPNYGENCSSVCTCDQGDTCDPVKGCVCSEGWTGKNCDEDVDECQKNISICGDPFKHCMNTNGSYMCLCYDGFRLGSNGLCQDIQECDDPALNNCTQVCNNENGGFSCGCYNGYISDRNNDNLCKDIDECVQNTANCQHTCLNTNGSFTCTCYPEYYLMADGKSCKLADEQLGRNTKLNCSHIYNFQNGAVSCSCNNGYRLGADNQTCLDIDECANLTSNRCNEKDKCFNTEGGYTCSCSDGYTLGNDGRDCIACTRYHYGPNCSHECNCEVGAEKCDSIIGCVCKVGWTGQQCDVDKDECSYETCVGQNTICINTFGSYKCTCKPGFNNETNACEDTDECVDSRRNDCEQDCLNTIGSYECRCGEGYLQNGTECQDIDECLGKNDCSYGCENTIGGYRCFCGDEFKLNITDQRTCIPETICQRNETAFCLEKNALCTTVKGQSKCYCAKGYAFDSNNITCQDIDECRRSPCDTYCVNKNGTFECSCVEGYTIARDGLTCIACPEGTYGPKCNLSCSCFPTNTVHCDKRSGNCTCKAGFTGVRCESDINECEIGNGGCSQNSKCINTNGSRECICEIGDIKTWGGNCIACDTMHYGKDCMNECACAKTSRGCNAINGTCTCRDGWQGPNCTEDIDECQRPNECTKPHNLCKNTHVSYVCQCEEGYRMAGHHECQDVNECLEGTHNCTQACDNTPGSFKCVCAAGFEGDGSNCTECTPGKWGIGCTNTCNCVTANSFNCSKETGCSCYSNWTGLNCSEDRDECLDQNICPHHSHCVNGFGSFSCECNVGYIENNGSLRCDACSGNRHGKDCHRRCNCTSDNVRDEQQMCDHETGTCICKYGWQGNCSEDRNECAEFPDICTDDPTKKCLNTVGGFECVCFIPNADGTCLEDNDECKDETPCKNNGTCRNTYGSYVCNCSDGWTDENCTTACSNNTYGKDCGKVCMCNARNAVNANQTCKPTDGKCICKSGWKDDCNQHMEKCCEPAANVGLIIGLGVGIPLFLLCLVIIVIALFVTNKRRKYLRFLPEVWFTAKSPKTESELPTGSQTDTNTTSSNT</sequence>
<dbReference type="Pfam" id="PF06119">
    <property type="entry name" value="NIDO"/>
    <property type="match status" value="1"/>
</dbReference>
<dbReference type="InterPro" id="IPR009030">
    <property type="entry name" value="Growth_fac_rcpt_cys_sf"/>
</dbReference>
<keyword evidence="6" id="KW-0677">Repeat</keyword>
<feature type="domain" description="EGF-like" evidence="16">
    <location>
        <begin position="2140"/>
        <end position="2178"/>
    </location>
</feature>
<evidence type="ECO:0000256" key="5">
    <source>
        <dbReference type="ARBA" id="ARBA00022729"/>
    </source>
</evidence>
<dbReference type="PROSITE" id="PS50026">
    <property type="entry name" value="EGF_3"/>
    <property type="match status" value="10"/>
</dbReference>
<evidence type="ECO:0000259" key="18">
    <source>
        <dbReference type="PROSITE" id="PS51233"/>
    </source>
</evidence>
<feature type="region of interest" description="Disordered" evidence="14">
    <location>
        <begin position="2501"/>
        <end position="2521"/>
    </location>
</feature>
<keyword evidence="11" id="KW-0675">Receptor</keyword>
<dbReference type="SMART" id="SM00181">
    <property type="entry name" value="EGF"/>
    <property type="match status" value="27"/>
</dbReference>
<evidence type="ECO:0000259" key="17">
    <source>
        <dbReference type="PROSITE" id="PS50856"/>
    </source>
</evidence>
<dbReference type="SUPFAM" id="SSF57196">
    <property type="entry name" value="EGF/Laminin"/>
    <property type="match status" value="7"/>
</dbReference>
<dbReference type="SMART" id="SM00539">
    <property type="entry name" value="NIDO"/>
    <property type="match status" value="1"/>
</dbReference>
<comment type="subcellular location">
    <subcellularLocation>
        <location evidence="1">Membrane</location>
        <topology evidence="1">Single-pass type I membrane protein</topology>
    </subcellularLocation>
</comment>
<feature type="transmembrane region" description="Helical" evidence="15">
    <location>
        <begin position="2453"/>
        <end position="2479"/>
    </location>
</feature>
<feature type="domain" description="AMOP" evidence="17">
    <location>
        <begin position="689"/>
        <end position="818"/>
    </location>
</feature>
<name>A0ABD3W311_SINWO</name>
<dbReference type="PANTHER" id="PTHR24039">
    <property type="entry name" value="FIBRILLIN-RELATED"/>
    <property type="match status" value="1"/>
</dbReference>
<evidence type="ECO:0000256" key="12">
    <source>
        <dbReference type="ARBA" id="ARBA00023180"/>
    </source>
</evidence>
<evidence type="ECO:0000256" key="4">
    <source>
        <dbReference type="ARBA" id="ARBA00022692"/>
    </source>
</evidence>
<feature type="domain" description="EGF-like" evidence="16">
    <location>
        <begin position="1424"/>
        <end position="1462"/>
    </location>
</feature>
<evidence type="ECO:0000256" key="11">
    <source>
        <dbReference type="ARBA" id="ARBA00023170"/>
    </source>
</evidence>
<dbReference type="PROSITE" id="PS00022">
    <property type="entry name" value="EGF_1"/>
    <property type="match status" value="1"/>
</dbReference>
<evidence type="ECO:0000256" key="3">
    <source>
        <dbReference type="ARBA" id="ARBA00022583"/>
    </source>
</evidence>
<dbReference type="InterPro" id="IPR001846">
    <property type="entry name" value="VWF_type-D"/>
</dbReference>
<dbReference type="PROSITE" id="PS51233">
    <property type="entry name" value="VWFD"/>
    <property type="match status" value="1"/>
</dbReference>
<dbReference type="Gene3D" id="2.170.300.10">
    <property type="entry name" value="Tie2 ligand-binding domain superfamily"/>
    <property type="match status" value="1"/>
</dbReference>
<feature type="domain" description="EGF-like" evidence="16">
    <location>
        <begin position="1762"/>
        <end position="1801"/>
    </location>
</feature>
<feature type="domain" description="EGF-like" evidence="16">
    <location>
        <begin position="2355"/>
        <end position="2392"/>
    </location>
</feature>
<feature type="domain" description="VWFD" evidence="18">
    <location>
        <begin position="830"/>
        <end position="1040"/>
    </location>
</feature>
<gene>
    <name evidence="19" type="ORF">ACJMK2_041104</name>
</gene>